<evidence type="ECO:0000256" key="1">
    <source>
        <dbReference type="ARBA" id="ARBA00007033"/>
    </source>
</evidence>
<dbReference type="AlphaFoldDB" id="A0A4Y1RYE4"/>
<evidence type="ECO:0000256" key="3">
    <source>
        <dbReference type="SAM" id="Coils"/>
    </source>
</evidence>
<dbReference type="GO" id="GO:0071555">
    <property type="term" value="P:cell wall organization"/>
    <property type="evidence" value="ECO:0007669"/>
    <property type="project" value="UniProtKB-KW"/>
</dbReference>
<feature type="transmembrane region" description="Helical" evidence="2">
    <location>
        <begin position="6"/>
        <end position="31"/>
    </location>
</feature>
<sequence>MWSGCAYCFALLVPTCLSGLPAALWGLLYPFTQRLKLLRIRIKQSNKGGSFIGQLMDLSVLQKYFQTRFCPGKMTLKELVQLLMEGSLRHFIRFPLYYHVKFAFLVWLQLPSSNGAKHLYTSLLRPFFLRHQARLDQAVDFIYGQMSKFISSHQGDLQFARVLFMKVLAAASGVVKGVVPHGQRQASPAIEDPAKQTQDSESEKDENSIVYDSSIAEKEKGMVGRREKAQSFCKSRVGVAIAIGVLLGCVFALCFPNGFVSISNPAPILNHRFVKSISQVGSTLCEPSERINLLKSEFVAASEKNAELKKQVRELTEKIRLAEQRKDQAEKQVLVLGDQKKAGPFGTVKGLRTNPSVLPDESVNPRLAKILEKVAVNRELIVALANSNVKQMLEVWFTNIKRVGISNYLVVALDEEVAKYCESKDVPVYKRDPDKVIDSVARTGGNHAVSGLKFRILREFLQLGYSVLLSDVDIVYLQNPFFNLYRDSDVESMTDGHDNRTAYGYNDVFDEPGMGWARYAHTMRMWVYNSGFFYIRPTIPSIELLDRVANRLSREQAWDQAVFNEELFFPSHPGYEGLHASRRTMDFYLFMNSKVLFKTVRKDANLSKLKPVIVHVNYHPDKLPRMLAIVEFFVNGKQDALKPFPDGSDW</sequence>
<dbReference type="GO" id="GO:0016757">
    <property type="term" value="F:glycosyltransferase activity"/>
    <property type="evidence" value="ECO:0007669"/>
    <property type="project" value="UniProtKB-KW"/>
</dbReference>
<keyword evidence="2" id="KW-0472">Membrane</keyword>
<dbReference type="EC" id="2.4.2.-" evidence="2"/>
<dbReference type="EMBL" id="AP019304">
    <property type="protein sequence ID" value="BBH09434.1"/>
    <property type="molecule type" value="Genomic_DNA"/>
</dbReference>
<keyword evidence="2" id="KW-0328">Glycosyltransferase</keyword>
<evidence type="ECO:0000256" key="2">
    <source>
        <dbReference type="RuleBase" id="RU363055"/>
    </source>
</evidence>
<dbReference type="GO" id="GO:0000139">
    <property type="term" value="C:Golgi membrane"/>
    <property type="evidence" value="ECO:0007669"/>
    <property type="project" value="UniProtKB-SubCell"/>
</dbReference>
<keyword evidence="3" id="KW-0175">Coiled coil</keyword>
<evidence type="ECO:0000313" key="6">
    <source>
        <dbReference type="EMBL" id="BBH09434.1"/>
    </source>
</evidence>
<accession>A0A4Y1RYE4</accession>
<evidence type="ECO:0000256" key="4">
    <source>
        <dbReference type="SAM" id="MobiDB-lite"/>
    </source>
</evidence>
<dbReference type="Pfam" id="PF03134">
    <property type="entry name" value="TB2_DP1_HVA22"/>
    <property type="match status" value="1"/>
</dbReference>
<feature type="region of interest" description="Disordered" evidence="4">
    <location>
        <begin position="183"/>
        <end position="207"/>
    </location>
</feature>
<feature type="coiled-coil region" evidence="3">
    <location>
        <begin position="291"/>
        <end position="339"/>
    </location>
</feature>
<organism evidence="6">
    <name type="scientific">Prunus dulcis</name>
    <name type="common">Almond</name>
    <name type="synonym">Amygdalus dulcis</name>
    <dbReference type="NCBI Taxonomy" id="3755"/>
    <lineage>
        <taxon>Eukaryota</taxon>
        <taxon>Viridiplantae</taxon>
        <taxon>Streptophyta</taxon>
        <taxon>Embryophyta</taxon>
        <taxon>Tracheophyta</taxon>
        <taxon>Spermatophyta</taxon>
        <taxon>Magnoliopsida</taxon>
        <taxon>eudicotyledons</taxon>
        <taxon>Gunneridae</taxon>
        <taxon>Pentapetalae</taxon>
        <taxon>rosids</taxon>
        <taxon>fabids</taxon>
        <taxon>Rosales</taxon>
        <taxon>Rosaceae</taxon>
        <taxon>Amygdaloideae</taxon>
        <taxon>Amygdaleae</taxon>
        <taxon>Prunus</taxon>
    </lineage>
</organism>
<evidence type="ECO:0000259" key="5">
    <source>
        <dbReference type="Pfam" id="PF03407"/>
    </source>
</evidence>
<dbReference type="SUPFAM" id="SSF53448">
    <property type="entry name" value="Nucleotide-diphospho-sugar transferases"/>
    <property type="match status" value="1"/>
</dbReference>
<dbReference type="Pfam" id="PF03407">
    <property type="entry name" value="Nucleotid_trans"/>
    <property type="match status" value="1"/>
</dbReference>
<protein>
    <recommendedName>
        <fullName evidence="2">Glycosyltransferase</fullName>
        <ecNumber evidence="2">2.4.2.-</ecNumber>
    </recommendedName>
</protein>
<dbReference type="PANTHER" id="PTHR46581">
    <property type="entry name" value="ARABINOSYLTRANSFERASE RRA3"/>
    <property type="match status" value="1"/>
</dbReference>
<comment type="caution">
    <text evidence="2">Lacks conserved residue(s) required for the propagation of feature annotation.</text>
</comment>
<gene>
    <name evidence="6" type="ORF">Prudu_021933</name>
</gene>
<dbReference type="GO" id="GO:0080147">
    <property type="term" value="P:root hair cell development"/>
    <property type="evidence" value="ECO:0007669"/>
    <property type="project" value="InterPro"/>
</dbReference>
<keyword evidence="2" id="KW-1133">Transmembrane helix</keyword>
<dbReference type="InterPro" id="IPR044290">
    <property type="entry name" value="RRA1/2/3"/>
</dbReference>
<proteinExistence type="inferred from homology"/>
<dbReference type="PANTHER" id="PTHR46581:SF3">
    <property type="entry name" value="ARABINOSYLTRANSFERASE RRA3"/>
    <property type="match status" value="1"/>
</dbReference>
<dbReference type="InterPro" id="IPR004345">
    <property type="entry name" value="TB2_DP1_HVA22"/>
</dbReference>
<dbReference type="InterPro" id="IPR029044">
    <property type="entry name" value="Nucleotide-diphossugar_trans"/>
</dbReference>
<comment type="similarity">
    <text evidence="1 2">Belongs to the glycosyltransferase 77 family.</text>
</comment>
<keyword evidence="2 6" id="KW-0808">Transferase</keyword>
<keyword evidence="2" id="KW-0333">Golgi apparatus</keyword>
<keyword evidence="2" id="KW-0812">Transmembrane</keyword>
<dbReference type="InterPro" id="IPR005069">
    <property type="entry name" value="Nucl-diP-sugar_transferase"/>
</dbReference>
<reference evidence="6" key="1">
    <citation type="journal article" date="2019" name="Science">
        <title>Mutation of a bHLH transcription factor allowed almond domestication.</title>
        <authorList>
            <person name="Sanchez-Perez R."/>
            <person name="Pavan S."/>
            <person name="Mazzeo R."/>
            <person name="Moldovan C."/>
            <person name="Aiese Cigliano R."/>
            <person name="Del Cueto J."/>
            <person name="Ricciardi F."/>
            <person name="Lotti C."/>
            <person name="Ricciardi L."/>
            <person name="Dicenta F."/>
            <person name="Lopez-Marques R.L."/>
            <person name="Lindberg Moller B."/>
        </authorList>
    </citation>
    <scope>NUCLEOTIDE SEQUENCE</scope>
</reference>
<keyword evidence="2" id="KW-0735">Signal-anchor</keyword>
<feature type="transmembrane region" description="Helical" evidence="2">
    <location>
        <begin position="237"/>
        <end position="259"/>
    </location>
</feature>
<feature type="domain" description="Nucleotide-diphospho-sugar transferase" evidence="5">
    <location>
        <begin position="405"/>
        <end position="623"/>
    </location>
</feature>
<keyword evidence="2" id="KW-0961">Cell wall biogenesis/degradation</keyword>
<name>A0A4Y1RYE4_PRUDU</name>
<comment type="subcellular location">
    <subcellularLocation>
        <location evidence="2">Golgi apparatus membrane</location>
        <topology evidence="2">Single-pass type II membrane protein</topology>
    </subcellularLocation>
</comment>